<dbReference type="AlphaFoldDB" id="A0A4R2R5J3"/>
<protein>
    <submittedName>
        <fullName evidence="7">Acyl-[acyl-carrier-protein]--UDP-N-acetylglucosamine O-acyltransferase</fullName>
    </submittedName>
</protein>
<gene>
    <name evidence="7" type="ORF">EV191_101980</name>
</gene>
<dbReference type="Pfam" id="PF00132">
    <property type="entry name" value="Hexapep"/>
    <property type="match status" value="1"/>
</dbReference>
<keyword evidence="8" id="KW-1185">Reference proteome</keyword>
<feature type="domain" description="UDP N-acetylglucosamine O-acyltransferase C-terminal" evidence="6">
    <location>
        <begin position="191"/>
        <end position="247"/>
    </location>
</feature>
<dbReference type="InterPro" id="IPR011004">
    <property type="entry name" value="Trimer_LpxA-like_sf"/>
</dbReference>
<keyword evidence="4" id="KW-0443">Lipid metabolism</keyword>
<evidence type="ECO:0000259" key="6">
    <source>
        <dbReference type="Pfam" id="PF13720"/>
    </source>
</evidence>
<organism evidence="7 8">
    <name type="scientific">Tamaricihabitans halophyticus</name>
    <dbReference type="NCBI Taxonomy" id="1262583"/>
    <lineage>
        <taxon>Bacteria</taxon>
        <taxon>Bacillati</taxon>
        <taxon>Actinomycetota</taxon>
        <taxon>Actinomycetes</taxon>
        <taxon>Pseudonocardiales</taxon>
        <taxon>Pseudonocardiaceae</taxon>
        <taxon>Tamaricihabitans</taxon>
    </lineage>
</organism>
<dbReference type="GO" id="GO:0008780">
    <property type="term" value="F:acyl-[acyl-carrier-protein]-UDP-N-acetylglucosamine O-acyltransferase activity"/>
    <property type="evidence" value="ECO:0007669"/>
    <property type="project" value="InterPro"/>
</dbReference>
<keyword evidence="5 7" id="KW-0012">Acyltransferase</keyword>
<dbReference type="InterPro" id="IPR029098">
    <property type="entry name" value="Acetyltransf_C"/>
</dbReference>
<dbReference type="PANTHER" id="PTHR43480">
    <property type="entry name" value="ACYL-[ACYL-CARRIER-PROTEIN]--UDP-N-ACETYLGLUCOSAMINE O-ACYLTRANSFERASE"/>
    <property type="match status" value="1"/>
</dbReference>
<dbReference type="SUPFAM" id="SSF51161">
    <property type="entry name" value="Trimeric LpxA-like enzymes"/>
    <property type="match status" value="1"/>
</dbReference>
<keyword evidence="1" id="KW-0444">Lipid biosynthesis</keyword>
<sequence>MSDMLRAAASASLTRVSRMDSVRSSSVHPSSVHPSAVIGDGVELGSDVTIGPSAVVLGPAWLGDGCWIGPGCVIGTPPEITSTAHNRRWDGALAHQGVRIGPRTVIRELSTVHQGSHRPTTIGADCWLLNRSYVAHDCQLGDGVTLSAGVSIGGNVALDDAVNLGMNAVVHQRRVLGAGALVGMGAVVDRDIPPFGKAYGCPAKLHGVHELGVAKAGLERAVLRTLTEAYAAGKRPSGRLPEQLAQVFERWRGAGPLRPLVPC</sequence>
<dbReference type="InterPro" id="IPR010137">
    <property type="entry name" value="Lipid_A_LpxA"/>
</dbReference>
<dbReference type="PANTHER" id="PTHR43480:SF1">
    <property type="entry name" value="ACYL-[ACYL-CARRIER-PROTEIN]--UDP-N-ACETYLGLUCOSAMINE O-ACYLTRANSFERASE, MITOCHONDRIAL-RELATED"/>
    <property type="match status" value="1"/>
</dbReference>
<name>A0A4R2R5J3_9PSEU</name>
<dbReference type="InterPro" id="IPR001451">
    <property type="entry name" value="Hexapep"/>
</dbReference>
<dbReference type="Pfam" id="PF13720">
    <property type="entry name" value="Acetyltransf_11"/>
    <property type="match status" value="1"/>
</dbReference>
<reference evidence="7 8" key="1">
    <citation type="submission" date="2019-03" db="EMBL/GenBank/DDBJ databases">
        <title>Genomic Encyclopedia of Type Strains, Phase IV (KMG-IV): sequencing the most valuable type-strain genomes for metagenomic binning, comparative biology and taxonomic classification.</title>
        <authorList>
            <person name="Goeker M."/>
        </authorList>
    </citation>
    <scope>NUCLEOTIDE SEQUENCE [LARGE SCALE GENOMIC DNA]</scope>
    <source>
        <strain evidence="7 8">DSM 45765</strain>
    </source>
</reference>
<dbReference type="Proteomes" id="UP000294911">
    <property type="component" value="Unassembled WGS sequence"/>
</dbReference>
<evidence type="ECO:0000256" key="5">
    <source>
        <dbReference type="ARBA" id="ARBA00023315"/>
    </source>
</evidence>
<dbReference type="OrthoDB" id="2643438at2"/>
<evidence type="ECO:0000313" key="7">
    <source>
        <dbReference type="EMBL" id="TCP57028.1"/>
    </source>
</evidence>
<keyword evidence="2" id="KW-0441">Lipid A biosynthesis</keyword>
<dbReference type="EMBL" id="SLXQ01000001">
    <property type="protein sequence ID" value="TCP57028.1"/>
    <property type="molecule type" value="Genomic_DNA"/>
</dbReference>
<evidence type="ECO:0000256" key="2">
    <source>
        <dbReference type="ARBA" id="ARBA00022556"/>
    </source>
</evidence>
<accession>A0A4R2R5J3</accession>
<evidence type="ECO:0000256" key="1">
    <source>
        <dbReference type="ARBA" id="ARBA00022516"/>
    </source>
</evidence>
<comment type="caution">
    <text evidence="7">The sequence shown here is derived from an EMBL/GenBank/DDBJ whole genome shotgun (WGS) entry which is preliminary data.</text>
</comment>
<proteinExistence type="predicted"/>
<dbReference type="GO" id="GO:0008610">
    <property type="term" value="P:lipid biosynthetic process"/>
    <property type="evidence" value="ECO:0007669"/>
    <property type="project" value="InterPro"/>
</dbReference>
<dbReference type="Gene3D" id="2.160.10.10">
    <property type="entry name" value="Hexapeptide repeat proteins"/>
    <property type="match status" value="1"/>
</dbReference>
<keyword evidence="3 7" id="KW-0808">Transferase</keyword>
<evidence type="ECO:0000256" key="3">
    <source>
        <dbReference type="ARBA" id="ARBA00022679"/>
    </source>
</evidence>
<evidence type="ECO:0000256" key="4">
    <source>
        <dbReference type="ARBA" id="ARBA00023098"/>
    </source>
</evidence>
<evidence type="ECO:0000313" key="8">
    <source>
        <dbReference type="Proteomes" id="UP000294911"/>
    </source>
</evidence>